<dbReference type="PANTHER" id="PTHR43640">
    <property type="entry name" value="OS07G0260300 PROTEIN"/>
    <property type="match status" value="1"/>
</dbReference>
<evidence type="ECO:0000259" key="2">
    <source>
        <dbReference type="PROSITE" id="PS51352"/>
    </source>
</evidence>
<proteinExistence type="predicted"/>
<dbReference type="AlphaFoldDB" id="A0A1F6CQA7"/>
<dbReference type="GO" id="GO:0016209">
    <property type="term" value="F:antioxidant activity"/>
    <property type="evidence" value="ECO:0007669"/>
    <property type="project" value="InterPro"/>
</dbReference>
<evidence type="ECO:0000256" key="1">
    <source>
        <dbReference type="SAM" id="SignalP"/>
    </source>
</evidence>
<dbReference type="Gene3D" id="2.60.120.310">
    <property type="entry name" value="Copper type II, ascorbate-dependent monooxygenase, N-terminal domain"/>
    <property type="match status" value="1"/>
</dbReference>
<dbReference type="SUPFAM" id="SSF52833">
    <property type="entry name" value="Thioredoxin-like"/>
    <property type="match status" value="1"/>
</dbReference>
<dbReference type="SUPFAM" id="SSF49742">
    <property type="entry name" value="PHM/PNGase F"/>
    <property type="match status" value="1"/>
</dbReference>
<dbReference type="Gene3D" id="3.40.30.10">
    <property type="entry name" value="Glutaredoxin"/>
    <property type="match status" value="1"/>
</dbReference>
<feature type="non-terminal residue" evidence="3">
    <location>
        <position position="504"/>
    </location>
</feature>
<organism evidence="3 4">
    <name type="scientific">Handelsmanbacteria sp. (strain RIFCSPLOWO2_12_FULL_64_10)</name>
    <dbReference type="NCBI Taxonomy" id="1817868"/>
    <lineage>
        <taxon>Bacteria</taxon>
        <taxon>Candidatus Handelsmaniibacteriota</taxon>
    </lineage>
</organism>
<dbReference type="GO" id="GO:0016715">
    <property type="term" value="F:oxidoreductase activity, acting on paired donors, with incorporation or reduction of molecular oxygen, reduced ascorbate as one donor, and incorporation of one atom of oxygen"/>
    <property type="evidence" value="ECO:0007669"/>
    <property type="project" value="InterPro"/>
</dbReference>
<dbReference type="InterPro" id="IPR013766">
    <property type="entry name" value="Thioredoxin_domain"/>
</dbReference>
<dbReference type="Pfam" id="PF00578">
    <property type="entry name" value="AhpC-TSA"/>
    <property type="match status" value="1"/>
</dbReference>
<dbReference type="Proteomes" id="UP000178606">
    <property type="component" value="Unassembled WGS sequence"/>
</dbReference>
<dbReference type="InterPro" id="IPR036249">
    <property type="entry name" value="Thioredoxin-like_sf"/>
</dbReference>
<comment type="caution">
    <text evidence="3">The sequence shown here is derived from an EMBL/GenBank/DDBJ whole genome shotgun (WGS) entry which is preliminary data.</text>
</comment>
<protein>
    <recommendedName>
        <fullName evidence="2">Thioredoxin domain-containing protein</fullName>
    </recommendedName>
</protein>
<dbReference type="InterPro" id="IPR036939">
    <property type="entry name" value="Cu2_ascorb_mOase_N_sf"/>
</dbReference>
<feature type="signal peptide" evidence="1">
    <location>
        <begin position="1"/>
        <end position="21"/>
    </location>
</feature>
<feature type="domain" description="Thioredoxin" evidence="2">
    <location>
        <begin position="32"/>
        <end position="181"/>
    </location>
</feature>
<feature type="chain" id="PRO_5009523492" description="Thioredoxin domain-containing protein" evidence="1">
    <location>
        <begin position="22"/>
        <end position="504"/>
    </location>
</feature>
<reference evidence="3 4" key="1">
    <citation type="journal article" date="2016" name="Nat. Commun.">
        <title>Thousands of microbial genomes shed light on interconnected biogeochemical processes in an aquifer system.</title>
        <authorList>
            <person name="Anantharaman K."/>
            <person name="Brown C.T."/>
            <person name="Hug L.A."/>
            <person name="Sharon I."/>
            <person name="Castelle C.J."/>
            <person name="Probst A.J."/>
            <person name="Thomas B.C."/>
            <person name="Singh A."/>
            <person name="Wilkins M.J."/>
            <person name="Karaoz U."/>
            <person name="Brodie E.L."/>
            <person name="Williams K.H."/>
            <person name="Hubbard S.S."/>
            <person name="Banfield J.F."/>
        </authorList>
    </citation>
    <scope>NUCLEOTIDE SEQUENCE [LARGE SCALE GENOMIC DNA]</scope>
    <source>
        <strain evidence="4">RIFCSPLOWO2_12_FULL_64_10</strain>
    </source>
</reference>
<dbReference type="InterPro" id="IPR008977">
    <property type="entry name" value="PHM/PNGase_F_dom_sf"/>
</dbReference>
<evidence type="ECO:0000313" key="4">
    <source>
        <dbReference type="Proteomes" id="UP000178606"/>
    </source>
</evidence>
<sequence length="504" mass="55467">MKFKTTLLTFASVFLLGPAFARSETGESARPLQIGERLEDFALKDLDGTARTLKEYRDRKALIIVFFSLECPISNKYRGHLVRIHEGYHARGIQLIAVNANDNESIERIAADAAGHPVRFPVLKDPQNVLADRLGAETTPHAFLFDSSGVLRYRGEIDDGVGVPEKVSSQGLLEALDALLAGKEIARPVTRPFGCAIRRAIPSARPLSPDAPTFNREIVRLLQDHCQGCHRPGGIGQVSFLPYEQAVAWAADIRDAVQSRTMPPWNAREGFGEFVGARRLTGAQIETFSKWVDAGMPEGAPADLPPLREFPEGWSLGRPDLILTPAEAYPVEATGRDEYRCFVMPIALPEDRYVSAIEVLPGAREVVHHVSVYLDESGHAEALDRADLGPGYDSFGGIGFPPSGTLGGWAPGNTPHRLPDGVGRLLPRRARVVMQVHYHKSGRATRDLSRLGIYFSSAPVDKRLYEETVASRLLFIPPGAKHYNSMIKFFGLDISIYWGFPILS</sequence>
<dbReference type="GO" id="GO:0005507">
    <property type="term" value="F:copper ion binding"/>
    <property type="evidence" value="ECO:0007669"/>
    <property type="project" value="InterPro"/>
</dbReference>
<keyword evidence="1" id="KW-0732">Signal</keyword>
<gene>
    <name evidence="3" type="ORF">A3F84_19040</name>
</gene>
<accession>A0A1F6CQA7</accession>
<dbReference type="EMBL" id="MFKF01000195">
    <property type="protein sequence ID" value="OGG51052.1"/>
    <property type="molecule type" value="Genomic_DNA"/>
</dbReference>
<dbReference type="InterPro" id="IPR000866">
    <property type="entry name" value="AhpC/TSA"/>
</dbReference>
<dbReference type="InterPro" id="IPR047262">
    <property type="entry name" value="PRX-like1"/>
</dbReference>
<dbReference type="PANTHER" id="PTHR43640:SF1">
    <property type="entry name" value="THIOREDOXIN-DEPENDENT PEROXIREDOXIN"/>
    <property type="match status" value="1"/>
</dbReference>
<dbReference type="PROSITE" id="PS51352">
    <property type="entry name" value="THIOREDOXIN_2"/>
    <property type="match status" value="1"/>
</dbReference>
<name>A0A1F6CQA7_HANXR</name>
<evidence type="ECO:0000313" key="3">
    <source>
        <dbReference type="EMBL" id="OGG51052.1"/>
    </source>
</evidence>